<evidence type="ECO:0000313" key="3">
    <source>
        <dbReference type="Proteomes" id="UP000056453"/>
    </source>
</evidence>
<proteinExistence type="predicted"/>
<name>A0AAW3MYM5_9BURK</name>
<comment type="caution">
    <text evidence="2">The sequence shown here is derived from an EMBL/GenBank/DDBJ whole genome shotgun (WGS) entry which is preliminary data.</text>
</comment>
<evidence type="ECO:0000256" key="1">
    <source>
        <dbReference type="SAM" id="Phobius"/>
    </source>
</evidence>
<keyword evidence="1" id="KW-0812">Transmembrane</keyword>
<keyword evidence="3" id="KW-1185">Reference proteome</keyword>
<sequence length="133" mass="14480">MKLERGFWKFAVGVLVGIVGSIGVHTAIHHGDIKIRPTPLGAPDIAEQAQLEAKARFVRQMHDGQEYAHTLARNAAKSGEVADADVRYLGPDSWGCRVWVRDAKGGTSADGQAETIERACTNAVLYLNKRNDL</sequence>
<evidence type="ECO:0000313" key="2">
    <source>
        <dbReference type="EMBL" id="KVP98301.1"/>
    </source>
</evidence>
<dbReference type="RefSeq" id="WP_059925500.1">
    <property type="nucleotide sequence ID" value="NZ_LPBG01000047.1"/>
</dbReference>
<organism evidence="2 3">
    <name type="scientific">Burkholderia ubonensis</name>
    <dbReference type="NCBI Taxonomy" id="101571"/>
    <lineage>
        <taxon>Bacteria</taxon>
        <taxon>Pseudomonadati</taxon>
        <taxon>Pseudomonadota</taxon>
        <taxon>Betaproteobacteria</taxon>
        <taxon>Burkholderiales</taxon>
        <taxon>Burkholderiaceae</taxon>
        <taxon>Burkholderia</taxon>
        <taxon>Burkholderia cepacia complex</taxon>
    </lineage>
</organism>
<dbReference type="EMBL" id="LPBJ01000047">
    <property type="protein sequence ID" value="KVP98301.1"/>
    <property type="molecule type" value="Genomic_DNA"/>
</dbReference>
<gene>
    <name evidence="2" type="ORF">WJ96_07205</name>
</gene>
<dbReference type="Proteomes" id="UP000056453">
    <property type="component" value="Unassembled WGS sequence"/>
</dbReference>
<feature type="transmembrane region" description="Helical" evidence="1">
    <location>
        <begin position="6"/>
        <end position="28"/>
    </location>
</feature>
<accession>A0AAW3MYM5</accession>
<keyword evidence="1" id="KW-1133">Transmembrane helix</keyword>
<keyword evidence="1" id="KW-0472">Membrane</keyword>
<protein>
    <submittedName>
        <fullName evidence="2">Uncharacterized protein</fullName>
    </submittedName>
</protein>
<dbReference type="AlphaFoldDB" id="A0AAW3MYM5"/>
<reference evidence="2 3" key="1">
    <citation type="submission" date="2015-11" db="EMBL/GenBank/DDBJ databases">
        <title>Expanding the genomic diversity of Burkholderia species for the development of highly accurate diagnostics.</title>
        <authorList>
            <person name="Sahl J."/>
            <person name="Keim P."/>
            <person name="Wagner D."/>
        </authorList>
    </citation>
    <scope>NUCLEOTIDE SEQUENCE [LARGE SCALE GENOMIC DNA]</scope>
    <source>
        <strain evidence="2 3">MSMB1808WGS</strain>
    </source>
</reference>